<dbReference type="InterPro" id="IPR017853">
    <property type="entry name" value="GH"/>
</dbReference>
<accession>A0A7C5U6Q8</accession>
<evidence type="ECO:0000256" key="2">
    <source>
        <dbReference type="SAM" id="MobiDB-lite"/>
    </source>
</evidence>
<dbReference type="PANTHER" id="PTHR43405">
    <property type="entry name" value="GLYCOSYL HYDROLASE DIGH"/>
    <property type="match status" value="1"/>
</dbReference>
<protein>
    <recommendedName>
        <fullName evidence="3">Glycosyl hydrolase-like 10 domain-containing protein</fullName>
    </recommendedName>
</protein>
<proteinExistence type="predicted"/>
<dbReference type="EMBL" id="DRXW01000203">
    <property type="protein sequence ID" value="HHR33938.1"/>
    <property type="molecule type" value="Genomic_DNA"/>
</dbReference>
<comment type="caution">
    <text evidence="4">The sequence shown here is derived from an EMBL/GenBank/DDBJ whole genome shotgun (WGS) entry which is preliminary data.</text>
</comment>
<evidence type="ECO:0000313" key="4">
    <source>
        <dbReference type="EMBL" id="HHR33938.1"/>
    </source>
</evidence>
<evidence type="ECO:0000256" key="1">
    <source>
        <dbReference type="ARBA" id="ARBA00022729"/>
    </source>
</evidence>
<dbReference type="InterPro" id="IPR003790">
    <property type="entry name" value="GHL10"/>
</dbReference>
<evidence type="ECO:0000259" key="3">
    <source>
        <dbReference type="Pfam" id="PF02638"/>
    </source>
</evidence>
<feature type="compositionally biased region" description="Polar residues" evidence="2">
    <location>
        <begin position="374"/>
        <end position="388"/>
    </location>
</feature>
<dbReference type="Pfam" id="PF02638">
    <property type="entry name" value="GHL10"/>
    <property type="match status" value="1"/>
</dbReference>
<feature type="compositionally biased region" description="Low complexity" evidence="2">
    <location>
        <begin position="389"/>
        <end position="431"/>
    </location>
</feature>
<dbReference type="SUPFAM" id="SSF51445">
    <property type="entry name" value="(Trans)glycosidases"/>
    <property type="match status" value="1"/>
</dbReference>
<keyword evidence="1" id="KW-0732">Signal</keyword>
<organism evidence="4">
    <name type="scientific">Fervidobacterium nodosum</name>
    <dbReference type="NCBI Taxonomy" id="2424"/>
    <lineage>
        <taxon>Bacteria</taxon>
        <taxon>Thermotogati</taxon>
        <taxon>Thermotogota</taxon>
        <taxon>Thermotogae</taxon>
        <taxon>Thermotogales</taxon>
        <taxon>Fervidobacteriaceae</taxon>
        <taxon>Fervidobacterium</taxon>
    </lineage>
</organism>
<feature type="domain" description="Glycosyl hydrolase-like 10" evidence="3">
    <location>
        <begin position="33"/>
        <end position="290"/>
    </location>
</feature>
<reference evidence="4" key="1">
    <citation type="journal article" date="2020" name="mSystems">
        <title>Genome- and Community-Level Interaction Insights into Carbon Utilization and Element Cycling Functions of Hydrothermarchaeota in Hydrothermal Sediment.</title>
        <authorList>
            <person name="Zhou Z."/>
            <person name="Liu Y."/>
            <person name="Xu W."/>
            <person name="Pan J."/>
            <person name="Luo Z.H."/>
            <person name="Li M."/>
        </authorList>
    </citation>
    <scope>NUCLEOTIDE SEQUENCE [LARGE SCALE GENOMIC DNA]</scope>
    <source>
        <strain evidence="4">SpSt-1088</strain>
    </source>
</reference>
<dbReference type="Gene3D" id="3.20.20.80">
    <property type="entry name" value="Glycosidases"/>
    <property type="match status" value="1"/>
</dbReference>
<dbReference type="PANTHER" id="PTHR43405:SF1">
    <property type="entry name" value="GLYCOSYL HYDROLASE DIGH"/>
    <property type="match status" value="1"/>
</dbReference>
<name>A0A7C5U6Q8_9BACT</name>
<gene>
    <name evidence="4" type="ORF">ENM46_03215</name>
</gene>
<dbReference type="InterPro" id="IPR052177">
    <property type="entry name" value="Divisome_Glycosyl_Hydrolase"/>
</dbReference>
<feature type="region of interest" description="Disordered" evidence="2">
    <location>
        <begin position="374"/>
        <end position="437"/>
    </location>
</feature>
<sequence length="437" mass="49175">MKIKRGLFVLVYVLLFSLLSFSQPIAIWVVRDQITTPEKVQNVIKVATEVGAQRLYVQVVGRMDAYYESDILPRAEALASQPADFDPLGYIISLAQPLNIKISAWMNTFYVWPFNSRPKSPQHVVNQHPEWITYDANGISLLNYSRASGYVEGMFLDPGIPEVRNYIASVADEIARKYAVDEIHLDFIRYPYSHFGYNPIALEYYKKFLEEYSRGKSFVETLDAFDKFRILQVNLAVQQVYQTVKKRGKNLSAAVFANYSSDAVKYRFQDWVAWVKNGYIDYVCLMSYSSNPKDVLSIATSTLNRLGDLSRVRMGIGAMNMRNFPARIVETIQSLEPLKPNEIIFFSFEDLLLEDVKKSVMLVSGVNLLQSIQSTVSPTPRATSTIPGTNLNTTPTATSTQPDTTPTSTDTNTINIPQVPSNATNNSSSTTVPQGKK</sequence>
<dbReference type="AlphaFoldDB" id="A0A7C5U6Q8"/>